<dbReference type="EMBL" id="CP002568">
    <property type="protein sequence ID" value="ADZ69247.1"/>
    <property type="molecule type" value="Genomic_DNA"/>
</dbReference>
<dbReference type="SUPFAM" id="SSF50090">
    <property type="entry name" value="Electron transport accessory proteins"/>
    <property type="match status" value="1"/>
</dbReference>
<dbReference type="InterPro" id="IPR042262">
    <property type="entry name" value="CN_hydtase_beta_C"/>
</dbReference>
<name>F2IWE8_POLGS</name>
<feature type="compositionally biased region" description="Basic and acidic residues" evidence="1">
    <location>
        <begin position="100"/>
        <end position="110"/>
    </location>
</feature>
<dbReference type="Proteomes" id="UP000008130">
    <property type="component" value="Chromosome"/>
</dbReference>
<dbReference type="STRING" id="991905.SL003B_0817"/>
<evidence type="ECO:0000313" key="3">
    <source>
        <dbReference type="EMBL" id="ADZ69247.1"/>
    </source>
</evidence>
<feature type="region of interest" description="Disordered" evidence="1">
    <location>
        <begin position="99"/>
        <end position="123"/>
    </location>
</feature>
<dbReference type="InterPro" id="IPR023808">
    <property type="entry name" value="Nitrile_Hydratase_acc_put"/>
</dbReference>
<sequence length="123" mass="13615">MKAPELSSDAVSVITDTMPGLPRDGDTPVFREPWEARVFSMTVKAHEAGLFSWSEWTRALGAEIARAGTTDGGEDYYRHWLAAFERLVSEKGVASSEALEETRRAWDRAARATPHGQPIVLAR</sequence>
<protein>
    <recommendedName>
        <fullName evidence="2">Nitrile hydratase beta subunit-like N-terminal domain-containing protein</fullName>
    </recommendedName>
</protein>
<evidence type="ECO:0000259" key="2">
    <source>
        <dbReference type="Pfam" id="PF21006"/>
    </source>
</evidence>
<dbReference type="HOGENOM" id="CLU_148668_1_0_5"/>
<dbReference type="NCBIfam" id="TIGR03889">
    <property type="entry name" value="nitrile_acc"/>
    <property type="match status" value="1"/>
</dbReference>
<dbReference type="eggNOG" id="ENOG5032YC0">
    <property type="taxonomic scope" value="Bacteria"/>
</dbReference>
<dbReference type="InterPro" id="IPR008990">
    <property type="entry name" value="Elect_transpt_acc-like_dom_sf"/>
</dbReference>
<gene>
    <name evidence="3" type="ordered locus">SL003B_0817</name>
</gene>
<dbReference type="Gene3D" id="1.10.472.20">
    <property type="entry name" value="Nitrile hydratase, beta subunit"/>
    <property type="match status" value="1"/>
</dbReference>
<reference evidence="3" key="1">
    <citation type="journal article" date="2011" name="J. Bacteriol.">
        <title>Complete genome sequence of Polymorphum gilvum SL003B-26A1T, a crude oil-degrading bacterium from oil-polluted saline soil.</title>
        <authorList>
            <person name="Li S.G."/>
            <person name="Tang Y.Q."/>
            <person name="Nie Y."/>
            <person name="Cai M."/>
            <person name="Wu X.L."/>
        </authorList>
    </citation>
    <scope>NUCLEOTIDE SEQUENCE [LARGE SCALE GENOMIC DNA]</scope>
    <source>
        <strain evidence="3">SL003B-26A1</strain>
    </source>
</reference>
<dbReference type="Pfam" id="PF21006">
    <property type="entry name" value="NHase_beta_N"/>
    <property type="match status" value="1"/>
</dbReference>
<accession>F2IWE8</accession>
<proteinExistence type="predicted"/>
<dbReference type="AlphaFoldDB" id="F2IWE8"/>
<evidence type="ECO:0000313" key="4">
    <source>
        <dbReference type="Proteomes" id="UP000008130"/>
    </source>
</evidence>
<feature type="domain" description="Nitrile hydratase beta subunit-like N-terminal" evidence="2">
    <location>
        <begin position="26"/>
        <end position="106"/>
    </location>
</feature>
<dbReference type="KEGG" id="pgv:SL003B_0817"/>
<evidence type="ECO:0000256" key="1">
    <source>
        <dbReference type="SAM" id="MobiDB-lite"/>
    </source>
</evidence>
<keyword evidence="4" id="KW-1185">Reference proteome</keyword>
<dbReference type="InterPro" id="IPR049054">
    <property type="entry name" value="CN_hydtase_beta-like_N"/>
</dbReference>
<dbReference type="RefSeq" id="WP_013651564.1">
    <property type="nucleotide sequence ID" value="NC_015259.1"/>
</dbReference>
<organism evidence="3 4">
    <name type="scientific">Polymorphum gilvum (strain LMG 25793 / CGMCC 1.9160 / SL003B-26A1)</name>
    <dbReference type="NCBI Taxonomy" id="991905"/>
    <lineage>
        <taxon>Bacteria</taxon>
        <taxon>Pseudomonadati</taxon>
        <taxon>Pseudomonadota</taxon>
        <taxon>Alphaproteobacteria</taxon>
        <taxon>Rhodobacterales</taxon>
        <taxon>Paracoccaceae</taxon>
        <taxon>Polymorphum</taxon>
    </lineage>
</organism>